<dbReference type="PANTHER" id="PTHR23010">
    <property type="entry name" value="MIDNOLIN"/>
    <property type="match status" value="1"/>
</dbReference>
<accession>A0A5C6P378</accession>
<evidence type="ECO:0000256" key="5">
    <source>
        <dbReference type="PROSITE-ProRule" id="PRU00176"/>
    </source>
</evidence>
<feature type="region of interest" description="Disordered" evidence="6">
    <location>
        <begin position="460"/>
        <end position="555"/>
    </location>
</feature>
<dbReference type="PROSITE" id="PS50102">
    <property type="entry name" value="RRM"/>
    <property type="match status" value="1"/>
</dbReference>
<evidence type="ECO:0000259" key="8">
    <source>
        <dbReference type="PROSITE" id="PS50102"/>
    </source>
</evidence>
<dbReference type="InterPro" id="IPR012677">
    <property type="entry name" value="Nucleotide-bd_a/b_plait_sf"/>
</dbReference>
<feature type="compositionally biased region" description="Basic and acidic residues" evidence="6">
    <location>
        <begin position="357"/>
        <end position="374"/>
    </location>
</feature>
<evidence type="ECO:0000313" key="10">
    <source>
        <dbReference type="Proteomes" id="UP000324091"/>
    </source>
</evidence>
<dbReference type="PROSITE" id="PS50053">
    <property type="entry name" value="UBIQUITIN_2"/>
    <property type="match status" value="1"/>
</dbReference>
<feature type="region of interest" description="Disordered" evidence="6">
    <location>
        <begin position="335"/>
        <end position="383"/>
    </location>
</feature>
<dbReference type="CDD" id="cd12449">
    <property type="entry name" value="RRM_CIRBP_RBM3"/>
    <property type="match status" value="1"/>
</dbReference>
<organism evidence="9 10">
    <name type="scientific">Takifugu flavidus</name>
    <name type="common">sansaifugu</name>
    <dbReference type="NCBI Taxonomy" id="433684"/>
    <lineage>
        <taxon>Eukaryota</taxon>
        <taxon>Metazoa</taxon>
        <taxon>Chordata</taxon>
        <taxon>Craniata</taxon>
        <taxon>Vertebrata</taxon>
        <taxon>Euteleostomi</taxon>
        <taxon>Actinopterygii</taxon>
        <taxon>Neopterygii</taxon>
        <taxon>Teleostei</taxon>
        <taxon>Neoteleostei</taxon>
        <taxon>Acanthomorphata</taxon>
        <taxon>Eupercaria</taxon>
        <taxon>Tetraodontiformes</taxon>
        <taxon>Tetradontoidea</taxon>
        <taxon>Tetraodontidae</taxon>
        <taxon>Takifugu</taxon>
    </lineage>
</organism>
<keyword evidence="10" id="KW-1185">Reference proteome</keyword>
<evidence type="ECO:0000256" key="4">
    <source>
        <dbReference type="ARBA" id="ARBA00023242"/>
    </source>
</evidence>
<reference evidence="9 10" key="1">
    <citation type="submission" date="2019-04" db="EMBL/GenBank/DDBJ databases">
        <title>Chromosome genome assembly for Takifugu flavidus.</title>
        <authorList>
            <person name="Xiao S."/>
        </authorList>
    </citation>
    <scope>NUCLEOTIDE SEQUENCE [LARGE SCALE GENOMIC DNA]</scope>
    <source>
        <strain evidence="9">HTHZ2018</strain>
        <tissue evidence="9">Muscle</tissue>
    </source>
</reference>
<dbReference type="SUPFAM" id="SSF54928">
    <property type="entry name" value="RNA-binding domain, RBD"/>
    <property type="match status" value="1"/>
</dbReference>
<evidence type="ECO:0000259" key="7">
    <source>
        <dbReference type="PROSITE" id="PS50053"/>
    </source>
</evidence>
<evidence type="ECO:0000313" key="9">
    <source>
        <dbReference type="EMBL" id="TWW72630.1"/>
    </source>
</evidence>
<dbReference type="AlphaFoldDB" id="A0A5C6P378"/>
<comment type="subcellular location">
    <subcellularLocation>
        <location evidence="1">Nucleus</location>
        <location evidence="1">Nucleoplasm</location>
    </subcellularLocation>
</comment>
<feature type="region of interest" description="Disordered" evidence="6">
    <location>
        <begin position="172"/>
        <end position="212"/>
    </location>
</feature>
<dbReference type="GO" id="GO:0003723">
    <property type="term" value="F:RNA binding"/>
    <property type="evidence" value="ECO:0007669"/>
    <property type="project" value="UniProtKB-UniRule"/>
</dbReference>
<evidence type="ECO:0000256" key="2">
    <source>
        <dbReference type="ARBA" id="ARBA00022884"/>
    </source>
</evidence>
<dbReference type="SUPFAM" id="SSF54236">
    <property type="entry name" value="Ubiquitin-like"/>
    <property type="match status" value="1"/>
</dbReference>
<comment type="caution">
    <text evidence="9">The sequence shown here is derived from an EMBL/GenBank/DDBJ whole genome shotgun (WGS) entry which is preliminary data.</text>
</comment>
<feature type="compositionally biased region" description="Basic and acidic residues" evidence="6">
    <location>
        <begin position="542"/>
        <end position="555"/>
    </location>
</feature>
<dbReference type="InterPro" id="IPR034278">
    <property type="entry name" value="RBM3/CIRBP_RRM"/>
</dbReference>
<dbReference type="SMART" id="SM00360">
    <property type="entry name" value="RRM"/>
    <property type="match status" value="1"/>
</dbReference>
<evidence type="ECO:0000256" key="3">
    <source>
        <dbReference type="ARBA" id="ARBA00023016"/>
    </source>
</evidence>
<dbReference type="Gene3D" id="3.10.20.90">
    <property type="entry name" value="Phosphatidylinositol 3-kinase Catalytic Subunit, Chain A, domain 1"/>
    <property type="match status" value="1"/>
</dbReference>
<dbReference type="PANTHER" id="PTHR23010:SF1">
    <property type="entry name" value="MIDNOLIN"/>
    <property type="match status" value="1"/>
</dbReference>
<dbReference type="InterPro" id="IPR000626">
    <property type="entry name" value="Ubiquitin-like_dom"/>
</dbReference>
<keyword evidence="4" id="KW-0539">Nucleus</keyword>
<proteinExistence type="predicted"/>
<dbReference type="InterPro" id="IPR000504">
    <property type="entry name" value="RRM_dom"/>
</dbReference>
<dbReference type="EMBL" id="RHFK02000007">
    <property type="protein sequence ID" value="TWW72630.1"/>
    <property type="molecule type" value="Genomic_DNA"/>
</dbReference>
<dbReference type="InterPro" id="IPR039336">
    <property type="entry name" value="Midnolin"/>
</dbReference>
<feature type="compositionally biased region" description="Polar residues" evidence="6">
    <location>
        <begin position="267"/>
        <end position="276"/>
    </location>
</feature>
<dbReference type="GO" id="GO:0005654">
    <property type="term" value="C:nucleoplasm"/>
    <property type="evidence" value="ECO:0007669"/>
    <property type="project" value="UniProtKB-SubCell"/>
</dbReference>
<evidence type="ECO:0000256" key="1">
    <source>
        <dbReference type="ARBA" id="ARBA00004642"/>
    </source>
</evidence>
<keyword evidence="3" id="KW-0346">Stress response</keyword>
<dbReference type="InterPro" id="IPR029071">
    <property type="entry name" value="Ubiquitin-like_domsf"/>
</dbReference>
<dbReference type="Proteomes" id="UP000324091">
    <property type="component" value="Chromosome 15"/>
</dbReference>
<protein>
    <submittedName>
        <fullName evidence="9">Midnolin-A Midbrain nucleolar protein A</fullName>
    </submittedName>
</protein>
<evidence type="ECO:0000256" key="6">
    <source>
        <dbReference type="SAM" id="MobiDB-lite"/>
    </source>
</evidence>
<feature type="compositionally biased region" description="Polar residues" evidence="6">
    <location>
        <begin position="176"/>
        <end position="200"/>
    </location>
</feature>
<dbReference type="SMART" id="SM00361">
    <property type="entry name" value="RRM_1"/>
    <property type="match status" value="1"/>
</dbReference>
<feature type="domain" description="Ubiquitin-like" evidence="7">
    <location>
        <begin position="29"/>
        <end position="103"/>
    </location>
</feature>
<feature type="domain" description="RRM" evidence="8">
    <location>
        <begin position="386"/>
        <end position="464"/>
    </location>
</feature>
<name>A0A5C6P378_9TELE</name>
<dbReference type="InterPro" id="IPR035979">
    <property type="entry name" value="RBD_domain_sf"/>
</dbReference>
<dbReference type="Pfam" id="PF00076">
    <property type="entry name" value="RRM_1"/>
    <property type="match status" value="1"/>
</dbReference>
<gene>
    <name evidence="9" type="ORF">D4764_15G0000240</name>
</gene>
<dbReference type="InterPro" id="IPR003954">
    <property type="entry name" value="RRM_euk-type"/>
</dbReference>
<feature type="region of interest" description="Disordered" evidence="6">
    <location>
        <begin position="236"/>
        <end position="277"/>
    </location>
</feature>
<sequence>MEQQQGVCSFPPGRSAHCGAEVSTGLPTMRLAIASTTGTPVELTISRGETVEGLRTHISRRLRLHTDRIVLVHKHRQLTAGSLLDLGVTDGSKLTLIPVIEAGLASPTQRAERSFKDILESLTEVQVRDFLSGRSPIYINLEVGTHMMYVELQLSAQDVTDLQWKQDPRAVDANAGRSNTPPTSQTFTSAQGPSLSQFSPQRPRPQFNLKGCTSVSENTTHTVSCNDPFCPSHPSPGRAVTPVCPHSRCSHQSGSGPAASPVPATASKKTSSSPEMITQPGAAIDSFVSHSPGFYSGTFSGTLAPSCQSSISQHQHGIAIILQILNNLLKAPYHGQGPAPAPSGLQSPILNTEEEPSQAKKEAVTDKQRTDQHRNTSGKARMSDEGKLFIGGLSFETNEESLAEAFGKYGTIEKVDVIRDKETGRSRGFGFVKYESVEDAKDAMTAMNGKSLDGRAIRVDEAGKGLRPRGGFQSSSRSRGRSGRGYSRGSYGGDRSYGDRSYGERSYGNNDRGFGGSGGYRSGGYSGGYRDNRMQGGYERSGSYRDGYDGYGKHQ</sequence>
<dbReference type="FunFam" id="3.30.70.330:FF:000472">
    <property type="entry name" value="Cold inducible RNA binding protein a"/>
    <property type="match status" value="1"/>
</dbReference>
<feature type="compositionally biased region" description="Gly residues" evidence="6">
    <location>
        <begin position="513"/>
        <end position="527"/>
    </location>
</feature>
<dbReference type="Gene3D" id="3.30.70.330">
    <property type="match status" value="1"/>
</dbReference>
<keyword evidence="2 5" id="KW-0694">RNA-binding</keyword>